<dbReference type="AlphaFoldDB" id="A0A5K1JV31"/>
<name>A0A5K1JV31_9APHY</name>
<accession>A0A5K1JV31</accession>
<organism evidence="1">
    <name type="scientific">Ganoderma boninense</name>
    <dbReference type="NCBI Taxonomy" id="34458"/>
    <lineage>
        <taxon>Eukaryota</taxon>
        <taxon>Fungi</taxon>
        <taxon>Dikarya</taxon>
        <taxon>Basidiomycota</taxon>
        <taxon>Agaricomycotina</taxon>
        <taxon>Agaricomycetes</taxon>
        <taxon>Polyporales</taxon>
        <taxon>Polyporaceae</taxon>
        <taxon>Ganoderma</taxon>
    </lineage>
</organism>
<evidence type="ECO:0000313" key="1">
    <source>
        <dbReference type="EMBL" id="VWO95794.1"/>
    </source>
</evidence>
<dbReference type="Gene3D" id="1.20.1270.70">
    <property type="entry name" value="Designed single chain three-helix bundle"/>
    <property type="match status" value="1"/>
</dbReference>
<gene>
    <name evidence="1" type="primary">I1RPI7</name>
</gene>
<dbReference type="EMBL" id="LR725109">
    <property type="protein sequence ID" value="VWO95794.1"/>
    <property type="molecule type" value="Genomic_DNA"/>
</dbReference>
<proteinExistence type="predicted"/>
<protein>
    <submittedName>
        <fullName evidence="1">Zn(2)-C6 fungal-type domain-containing protein</fullName>
    </submittedName>
</protein>
<reference evidence="1" key="1">
    <citation type="submission" date="2019-10" db="EMBL/GenBank/DDBJ databases">
        <authorList>
            <person name="Nor Muhammad N."/>
        </authorList>
    </citation>
    <scope>NUCLEOTIDE SEQUENCE</scope>
</reference>
<sequence>MVSFDLHAARFKENQFVASGISHTGTRWKLVGVAEQGADGRATYIFTVTYAARFGPRRFCGALTDNGRVFSGTWSRMSHNDDGIFYLKKLSCDAMRFWPSLDDLDLNKPRSLWRFAIRAVLDQVRRRLFAKSRLRERLATRRHYVQLIRANLDGLPLSLTESGEELERAKQCLFAMTPSEAQFYRMVYEYRQRLAPKHLYARPTLLPCYRLLTEMSPQRRQLCPLSGGDTGARVICLDCHPSRDALDLCDKADCLGAVIGPDRRPAFIPPIYPLTACSKCARSSTGTGSSEARIAPPTMPFCARKRRCRTGPPLRAAAPIRERRASPAASSCASGVRLVSRGRAGTASNAKVRAYASQRCTPIATSSLTALYVPDDTFLCTVCEASEDAIKGKHKHKPMHALVLCQPARAAHQVEANQSMSVWLGALEAKFDEMQKASKLRLEALEDKIDRLAGHVGGSAADRSEGQGIEERLDALDGKMAKIEDMLGLLLSKLG</sequence>